<gene>
    <name evidence="1" type="ORF">JNB62_15845</name>
</gene>
<proteinExistence type="predicted"/>
<dbReference type="InterPro" id="IPR021678">
    <property type="entry name" value="DUF3263"/>
</dbReference>
<dbReference type="EMBL" id="JAEUAW010000015">
    <property type="protein sequence ID" value="MBW9095159.1"/>
    <property type="molecule type" value="Genomic_DNA"/>
</dbReference>
<dbReference type="Proteomes" id="UP001196843">
    <property type="component" value="Unassembled WGS sequence"/>
</dbReference>
<accession>A0ABS7HRT4</accession>
<protein>
    <submittedName>
        <fullName evidence="1">DUF3263 domain-containing protein</fullName>
    </submittedName>
</protein>
<organism evidence="1 2">
    <name type="scientific">Microbacterium jejuense</name>
    <dbReference type="NCBI Taxonomy" id="1263637"/>
    <lineage>
        <taxon>Bacteria</taxon>
        <taxon>Bacillati</taxon>
        <taxon>Actinomycetota</taxon>
        <taxon>Actinomycetes</taxon>
        <taxon>Micrococcales</taxon>
        <taxon>Microbacteriaceae</taxon>
        <taxon>Microbacterium</taxon>
    </lineage>
</organism>
<comment type="caution">
    <text evidence="1">The sequence shown here is derived from an EMBL/GenBank/DDBJ whole genome shotgun (WGS) entry which is preliminary data.</text>
</comment>
<dbReference type="RefSeq" id="WP_220301871.1">
    <property type="nucleotide sequence ID" value="NZ_JAEUAW010000015.1"/>
</dbReference>
<dbReference type="Pfam" id="PF11662">
    <property type="entry name" value="DUF3263"/>
    <property type="match status" value="1"/>
</dbReference>
<evidence type="ECO:0000313" key="1">
    <source>
        <dbReference type="EMBL" id="MBW9095159.1"/>
    </source>
</evidence>
<sequence>MTVRSPKVTDEQLLAFERDRGKHTTRKEADIPAALGITPARYYQLLGRLIWTEDALRIDPMLTNRLRRQSMNRQTEHQQRAGRGR</sequence>
<evidence type="ECO:0000313" key="2">
    <source>
        <dbReference type="Proteomes" id="UP001196843"/>
    </source>
</evidence>
<name>A0ABS7HRT4_9MICO</name>
<reference evidence="1 2" key="1">
    <citation type="journal article" date="2021" name="MBio">
        <title>Poor Competitiveness of Bradyrhizobium in Pigeon Pea Root Colonization in Indian Soils.</title>
        <authorList>
            <person name="Chalasani D."/>
            <person name="Basu A."/>
            <person name="Pullabhotla S.V.S.R.N."/>
            <person name="Jorrin B."/>
            <person name="Neal A.L."/>
            <person name="Poole P.S."/>
            <person name="Podile A.R."/>
            <person name="Tkacz A."/>
        </authorList>
    </citation>
    <scope>NUCLEOTIDE SEQUENCE [LARGE SCALE GENOMIC DNA]</scope>
    <source>
        <strain evidence="1 2">HU14</strain>
    </source>
</reference>
<keyword evidence="2" id="KW-1185">Reference proteome</keyword>